<reference evidence="1" key="2">
    <citation type="submission" date="2021-01" db="EMBL/GenBank/DDBJ databases">
        <authorList>
            <person name="Hahn C.R."/>
            <person name="Youssef N.H."/>
            <person name="Elshahed M."/>
        </authorList>
    </citation>
    <scope>NUCLEOTIDE SEQUENCE</scope>
    <source>
        <strain evidence="1">Zod_Metabat.24</strain>
    </source>
</reference>
<sequence length="57" mass="6131">MGGKCDRILLSVAGCFDPAGGRRIGRGDRGGSGSGIRRWRLGGEGWGVERMRREGVR</sequence>
<evidence type="ECO:0000313" key="1">
    <source>
        <dbReference type="EMBL" id="MBN1572149.1"/>
    </source>
</evidence>
<name>A0A9D8PM56_9DELT</name>
<dbReference type="AlphaFoldDB" id="A0A9D8PM56"/>
<dbReference type="Proteomes" id="UP000809273">
    <property type="component" value="Unassembled WGS sequence"/>
</dbReference>
<gene>
    <name evidence="1" type="ORF">JW984_03015</name>
</gene>
<organism evidence="1 2">
    <name type="scientific">Candidatus Zymogenus saltonus</name>
    <dbReference type="NCBI Taxonomy" id="2844893"/>
    <lineage>
        <taxon>Bacteria</taxon>
        <taxon>Deltaproteobacteria</taxon>
        <taxon>Candidatus Zymogenia</taxon>
        <taxon>Candidatus Zymogeniales</taxon>
        <taxon>Candidatus Zymogenaceae</taxon>
        <taxon>Candidatus Zymogenus</taxon>
    </lineage>
</organism>
<proteinExistence type="predicted"/>
<accession>A0A9D8PM56</accession>
<dbReference type="EMBL" id="JAFGIX010000014">
    <property type="protein sequence ID" value="MBN1572149.1"/>
    <property type="molecule type" value="Genomic_DNA"/>
</dbReference>
<evidence type="ECO:0000313" key="2">
    <source>
        <dbReference type="Proteomes" id="UP000809273"/>
    </source>
</evidence>
<comment type="caution">
    <text evidence="1">The sequence shown here is derived from an EMBL/GenBank/DDBJ whole genome shotgun (WGS) entry which is preliminary data.</text>
</comment>
<reference evidence="1" key="1">
    <citation type="journal article" date="2021" name="Environ. Microbiol.">
        <title>Genomic characterization of three novel Desulfobacterota classes expand the metabolic and phylogenetic diversity of the phylum.</title>
        <authorList>
            <person name="Murphy C.L."/>
            <person name="Biggerstaff J."/>
            <person name="Eichhorn A."/>
            <person name="Ewing E."/>
            <person name="Shahan R."/>
            <person name="Soriano D."/>
            <person name="Stewart S."/>
            <person name="VanMol K."/>
            <person name="Walker R."/>
            <person name="Walters P."/>
            <person name="Elshahed M.S."/>
            <person name="Youssef N.H."/>
        </authorList>
    </citation>
    <scope>NUCLEOTIDE SEQUENCE</scope>
    <source>
        <strain evidence="1">Zod_Metabat.24</strain>
    </source>
</reference>
<protein>
    <submittedName>
        <fullName evidence="1">Uncharacterized protein</fullName>
    </submittedName>
</protein>